<comment type="caution">
    <text evidence="6">The sequence shown here is derived from an EMBL/GenBank/DDBJ whole genome shotgun (WGS) entry which is preliminary data.</text>
</comment>
<dbReference type="Pfam" id="PF21032">
    <property type="entry name" value="PROPPIN"/>
    <property type="match status" value="1"/>
</dbReference>
<dbReference type="AlphaFoldDB" id="A0A8T0HW12"/>
<dbReference type="InterPro" id="IPR001680">
    <property type="entry name" value="WD40_rpt"/>
</dbReference>
<keyword evidence="7" id="KW-1185">Reference proteome</keyword>
<feature type="region of interest" description="Disordered" evidence="5">
    <location>
        <begin position="1"/>
        <end position="52"/>
    </location>
</feature>
<keyword evidence="3" id="KW-0677">Repeat</keyword>
<comment type="subcellular location">
    <subcellularLocation>
        <location evidence="1">Preautophagosomal structure membrane</location>
        <topology evidence="1">Peripheral membrane protein</topology>
    </subcellularLocation>
</comment>
<evidence type="ECO:0000256" key="1">
    <source>
        <dbReference type="ARBA" id="ARBA00004623"/>
    </source>
</evidence>
<keyword evidence="2" id="KW-0853">WD repeat</keyword>
<evidence type="ECO:0000313" key="7">
    <source>
        <dbReference type="Proteomes" id="UP000822688"/>
    </source>
</evidence>
<feature type="compositionally biased region" description="Pro residues" evidence="5">
    <location>
        <begin position="1"/>
        <end position="12"/>
    </location>
</feature>
<comment type="similarity">
    <text evidence="4">Belongs to the WD repeat PROPPIN family.</text>
</comment>
<gene>
    <name evidence="6" type="ORF">KC19_VG299200</name>
</gene>
<evidence type="ECO:0000256" key="5">
    <source>
        <dbReference type="SAM" id="MobiDB-lite"/>
    </source>
</evidence>
<feature type="compositionally biased region" description="Polar residues" evidence="5">
    <location>
        <begin position="29"/>
        <end position="45"/>
    </location>
</feature>
<dbReference type="FunFam" id="2.130.10.10:FF:001576">
    <property type="entry name" value="Predicted protein"/>
    <property type="match status" value="1"/>
</dbReference>
<dbReference type="InterPro" id="IPR036322">
    <property type="entry name" value="WD40_repeat_dom_sf"/>
</dbReference>
<reference evidence="6" key="1">
    <citation type="submission" date="2020-06" db="EMBL/GenBank/DDBJ databases">
        <title>WGS assembly of Ceratodon purpureus strain R40.</title>
        <authorList>
            <person name="Carey S.B."/>
            <person name="Jenkins J."/>
            <person name="Shu S."/>
            <person name="Lovell J.T."/>
            <person name="Sreedasyam A."/>
            <person name="Maumus F."/>
            <person name="Tiley G.P."/>
            <person name="Fernandez-Pozo N."/>
            <person name="Barry K."/>
            <person name="Chen C."/>
            <person name="Wang M."/>
            <person name="Lipzen A."/>
            <person name="Daum C."/>
            <person name="Saski C.A."/>
            <person name="Payton A.C."/>
            <person name="Mcbreen J.C."/>
            <person name="Conrad R.E."/>
            <person name="Kollar L.M."/>
            <person name="Olsson S."/>
            <person name="Huttunen S."/>
            <person name="Landis J.B."/>
            <person name="Wickett N.J."/>
            <person name="Johnson M.G."/>
            <person name="Rensing S.A."/>
            <person name="Grimwood J."/>
            <person name="Schmutz J."/>
            <person name="Mcdaniel S.F."/>
        </authorList>
    </citation>
    <scope>NUCLEOTIDE SEQUENCE</scope>
    <source>
        <strain evidence="6">R40</strain>
    </source>
</reference>
<proteinExistence type="inferred from homology"/>
<evidence type="ECO:0000313" key="6">
    <source>
        <dbReference type="EMBL" id="KAG0574875.1"/>
    </source>
</evidence>
<sequence length="440" mass="48062">MSLSSPPLPVPPSAINRFSKGPYGIDDSMPSSPISNTSTAASPQISPRLEASQAPVQQHSLLSVAFNQDHGCFSCGTQTGFRIYNCDPFKETFRREFDGAGISIVEMLFRCNILALVGGGKSPRYSPNKVMIWDDHQSRCIGELSFRSEVRAVRLRRDRIVVVLEFKIYVYNFADLKLLHQIETLSNTKGICALSPTPKTCVLACPGQRKGEVRVELYGVKKTRFVQAHDSSLACLSLSLDGALLATASNKGTLVRIFNTADGTKLQELRRGAERAEIFSLAFHPNLRWLAVSSARGTVHVFTLKPTTEEARIEEIANALSPSSSGPVFSPVGNNDILLQASSSSLLSSSSANAGSSLSFMKGVLPKYFSSEWSFAQFHVPEETRAIVAFGTQKNSIVIVCANGSYYRCSFDGKDGGGMVQLEYERYMKPEEADEETVAI</sequence>
<dbReference type="InterPro" id="IPR015943">
    <property type="entry name" value="WD40/YVTN_repeat-like_dom_sf"/>
</dbReference>
<dbReference type="GO" id="GO:0034045">
    <property type="term" value="C:phagophore assembly site membrane"/>
    <property type="evidence" value="ECO:0007669"/>
    <property type="project" value="UniProtKB-SubCell"/>
</dbReference>
<dbReference type="SMART" id="SM00320">
    <property type="entry name" value="WD40"/>
    <property type="match status" value="3"/>
</dbReference>
<protein>
    <submittedName>
        <fullName evidence="6">Uncharacterized protein</fullName>
    </submittedName>
</protein>
<dbReference type="SUPFAM" id="SSF50978">
    <property type="entry name" value="WD40 repeat-like"/>
    <property type="match status" value="1"/>
</dbReference>
<evidence type="ECO:0000256" key="2">
    <source>
        <dbReference type="ARBA" id="ARBA00022574"/>
    </source>
</evidence>
<dbReference type="InterPro" id="IPR048720">
    <property type="entry name" value="PROPPIN"/>
</dbReference>
<accession>A0A8T0HW12</accession>
<organism evidence="6 7">
    <name type="scientific">Ceratodon purpureus</name>
    <name type="common">Fire moss</name>
    <name type="synonym">Dicranum purpureum</name>
    <dbReference type="NCBI Taxonomy" id="3225"/>
    <lineage>
        <taxon>Eukaryota</taxon>
        <taxon>Viridiplantae</taxon>
        <taxon>Streptophyta</taxon>
        <taxon>Embryophyta</taxon>
        <taxon>Bryophyta</taxon>
        <taxon>Bryophytina</taxon>
        <taxon>Bryopsida</taxon>
        <taxon>Dicranidae</taxon>
        <taxon>Pseudoditrichales</taxon>
        <taxon>Ditrichaceae</taxon>
        <taxon>Ceratodon</taxon>
    </lineage>
</organism>
<evidence type="ECO:0000256" key="4">
    <source>
        <dbReference type="ARBA" id="ARBA00025740"/>
    </source>
</evidence>
<name>A0A8T0HW12_CERPU</name>
<dbReference type="Gene3D" id="2.130.10.10">
    <property type="entry name" value="YVTN repeat-like/Quinoprotein amine dehydrogenase"/>
    <property type="match status" value="2"/>
</dbReference>
<evidence type="ECO:0000256" key="3">
    <source>
        <dbReference type="ARBA" id="ARBA00022737"/>
    </source>
</evidence>
<dbReference type="PANTHER" id="PTHR11227">
    <property type="entry name" value="WD-REPEAT PROTEIN INTERACTING WITH PHOSPHOINOSIDES WIPI -RELATED"/>
    <property type="match status" value="1"/>
</dbReference>
<dbReference type="Proteomes" id="UP000822688">
    <property type="component" value="Chromosome V"/>
</dbReference>
<dbReference type="EMBL" id="CM026426">
    <property type="protein sequence ID" value="KAG0574875.1"/>
    <property type="molecule type" value="Genomic_DNA"/>
</dbReference>